<keyword evidence="3" id="KW-1185">Reference proteome</keyword>
<accession>A0A4C1YNY5</accession>
<gene>
    <name evidence="2" type="ORF">EVAR_44847_1</name>
</gene>
<sequence length="140" mass="15738">MDELSVKCLLYADDREFLAVSACEMQEMKYVTAKLIKSLHSTVGVVRRRRHCSDTRTRGHRGRSLERLWSLGEHILKIDASCQSRVKRPSPDLYAVMAENLNESVVNHPTAEASPSTVFHFRSSSSNAKPPRRLTVGGGR</sequence>
<proteinExistence type="predicted"/>
<evidence type="ECO:0008006" key="4">
    <source>
        <dbReference type="Google" id="ProtNLM"/>
    </source>
</evidence>
<evidence type="ECO:0000256" key="1">
    <source>
        <dbReference type="SAM" id="MobiDB-lite"/>
    </source>
</evidence>
<dbReference type="OrthoDB" id="8775810at2759"/>
<dbReference type="Proteomes" id="UP000299102">
    <property type="component" value="Unassembled WGS sequence"/>
</dbReference>
<evidence type="ECO:0000313" key="2">
    <source>
        <dbReference type="EMBL" id="GBP76065.1"/>
    </source>
</evidence>
<organism evidence="2 3">
    <name type="scientific">Eumeta variegata</name>
    <name type="common">Bagworm moth</name>
    <name type="synonym">Eumeta japonica</name>
    <dbReference type="NCBI Taxonomy" id="151549"/>
    <lineage>
        <taxon>Eukaryota</taxon>
        <taxon>Metazoa</taxon>
        <taxon>Ecdysozoa</taxon>
        <taxon>Arthropoda</taxon>
        <taxon>Hexapoda</taxon>
        <taxon>Insecta</taxon>
        <taxon>Pterygota</taxon>
        <taxon>Neoptera</taxon>
        <taxon>Endopterygota</taxon>
        <taxon>Lepidoptera</taxon>
        <taxon>Glossata</taxon>
        <taxon>Ditrysia</taxon>
        <taxon>Tineoidea</taxon>
        <taxon>Psychidae</taxon>
        <taxon>Oiketicinae</taxon>
        <taxon>Eumeta</taxon>
    </lineage>
</organism>
<name>A0A4C1YNY5_EUMVA</name>
<reference evidence="2 3" key="1">
    <citation type="journal article" date="2019" name="Commun. Biol.">
        <title>The bagworm genome reveals a unique fibroin gene that provides high tensile strength.</title>
        <authorList>
            <person name="Kono N."/>
            <person name="Nakamura H."/>
            <person name="Ohtoshi R."/>
            <person name="Tomita M."/>
            <person name="Numata K."/>
            <person name="Arakawa K."/>
        </authorList>
    </citation>
    <scope>NUCLEOTIDE SEQUENCE [LARGE SCALE GENOMIC DNA]</scope>
</reference>
<comment type="caution">
    <text evidence="2">The sequence shown here is derived from an EMBL/GenBank/DDBJ whole genome shotgun (WGS) entry which is preliminary data.</text>
</comment>
<feature type="region of interest" description="Disordered" evidence="1">
    <location>
        <begin position="121"/>
        <end position="140"/>
    </location>
</feature>
<evidence type="ECO:0000313" key="3">
    <source>
        <dbReference type="Proteomes" id="UP000299102"/>
    </source>
</evidence>
<protein>
    <recommendedName>
        <fullName evidence="4">Reverse transcriptase domain-containing protein</fullName>
    </recommendedName>
</protein>
<dbReference type="EMBL" id="BGZK01001274">
    <property type="protein sequence ID" value="GBP76065.1"/>
    <property type="molecule type" value="Genomic_DNA"/>
</dbReference>
<dbReference type="AlphaFoldDB" id="A0A4C1YNY5"/>